<accession>A0A8T1WLN1</accession>
<dbReference type="Pfam" id="PF00271">
    <property type="entry name" value="Helicase_C"/>
    <property type="match status" value="1"/>
</dbReference>
<evidence type="ECO:0000256" key="2">
    <source>
        <dbReference type="SAM" id="MobiDB-lite"/>
    </source>
</evidence>
<evidence type="ECO:0000313" key="4">
    <source>
        <dbReference type="EMBL" id="KAG7392893.1"/>
    </source>
</evidence>
<dbReference type="InterPro" id="IPR050496">
    <property type="entry name" value="SNF2_RAD54_helicase_repair"/>
</dbReference>
<feature type="domain" description="Helicase C-terminal" evidence="3">
    <location>
        <begin position="1"/>
        <end position="135"/>
    </location>
</feature>
<evidence type="ECO:0000313" key="5">
    <source>
        <dbReference type="Proteomes" id="UP000693981"/>
    </source>
</evidence>
<dbReference type="SMART" id="SM00490">
    <property type="entry name" value="HELICc"/>
    <property type="match status" value="1"/>
</dbReference>
<protein>
    <submittedName>
        <fullName evidence="4">DNA excision repair protein ERCC-6-like 2</fullName>
    </submittedName>
</protein>
<organism evidence="4 5">
    <name type="scientific">Phytophthora boehmeriae</name>
    <dbReference type="NCBI Taxonomy" id="109152"/>
    <lineage>
        <taxon>Eukaryota</taxon>
        <taxon>Sar</taxon>
        <taxon>Stramenopiles</taxon>
        <taxon>Oomycota</taxon>
        <taxon>Peronosporomycetes</taxon>
        <taxon>Peronosporales</taxon>
        <taxon>Peronosporaceae</taxon>
        <taxon>Phytophthora</taxon>
    </lineage>
</organism>
<dbReference type="PROSITE" id="PS51194">
    <property type="entry name" value="HELICASE_CTER"/>
    <property type="match status" value="1"/>
</dbReference>
<keyword evidence="5" id="KW-1185">Reference proteome</keyword>
<dbReference type="CDD" id="cd18793">
    <property type="entry name" value="SF2_C_SNF"/>
    <property type="match status" value="1"/>
</dbReference>
<feature type="region of interest" description="Disordered" evidence="2">
    <location>
        <begin position="318"/>
        <end position="358"/>
    </location>
</feature>
<dbReference type="OrthoDB" id="448448at2759"/>
<dbReference type="InterPro" id="IPR049730">
    <property type="entry name" value="SNF2/RAD54-like_C"/>
</dbReference>
<proteinExistence type="predicted"/>
<evidence type="ECO:0000256" key="1">
    <source>
        <dbReference type="ARBA" id="ARBA00022801"/>
    </source>
</evidence>
<dbReference type="Proteomes" id="UP000693981">
    <property type="component" value="Unassembled WGS sequence"/>
</dbReference>
<dbReference type="InterPro" id="IPR001650">
    <property type="entry name" value="Helicase_C-like"/>
</dbReference>
<dbReference type="PANTHER" id="PTHR45629:SF7">
    <property type="entry name" value="DNA EXCISION REPAIR PROTEIN ERCC-6-RELATED"/>
    <property type="match status" value="1"/>
</dbReference>
<evidence type="ECO:0000259" key="3">
    <source>
        <dbReference type="PROSITE" id="PS51194"/>
    </source>
</evidence>
<dbReference type="AlphaFoldDB" id="A0A8T1WLN1"/>
<reference evidence="4" key="1">
    <citation type="submission" date="2021-02" db="EMBL/GenBank/DDBJ databases">
        <authorList>
            <person name="Palmer J.M."/>
        </authorList>
    </citation>
    <scope>NUCLEOTIDE SEQUENCE</scope>
    <source>
        <strain evidence="4">SCRP23</strain>
    </source>
</reference>
<dbReference type="EMBL" id="JAGDFL010000330">
    <property type="protein sequence ID" value="KAG7392893.1"/>
    <property type="molecule type" value="Genomic_DNA"/>
</dbReference>
<sequence>MLDIIQLFLISKATKYCRLDGNTKVEDRLQMVTDFNDPDSNTTVFLISTKAGGVGLNLQSATNVVLFDPSWNPAHDCQAQDRAYRIGQTKDVHVYRLITLGTIEEMIYVRQIYKQQLSDTTLKGSKAPRYFEGVQGNPNQKCELFGLKNLLCWKAGGVLKDIQDAYQRGRDGLMMQQNQVRYDTAAMKKSTKKAKAKVRDEPIDDESEMIEVADEMVADMLVKDIQLTQASAEAKASDGSERSGDDDVDALLGATTFRHEEIVGDQEEQDDQEDYHIVSPSGTSVIVLDETESDLDTRQSGDGVVELQNLSPSKGVLDLTNEGVCSPGRKLPQSKHAMNTQKNAESNEGRSRLYLPQY</sequence>
<keyword evidence="1" id="KW-0378">Hydrolase</keyword>
<name>A0A8T1WLN1_9STRA</name>
<comment type="caution">
    <text evidence="4">The sequence shown here is derived from an EMBL/GenBank/DDBJ whole genome shotgun (WGS) entry which is preliminary data.</text>
</comment>
<dbReference type="GO" id="GO:0016787">
    <property type="term" value="F:hydrolase activity"/>
    <property type="evidence" value="ECO:0007669"/>
    <property type="project" value="UniProtKB-KW"/>
</dbReference>
<dbReference type="PANTHER" id="PTHR45629">
    <property type="entry name" value="SNF2/RAD54 FAMILY MEMBER"/>
    <property type="match status" value="1"/>
</dbReference>
<gene>
    <name evidence="4" type="primary">ERCC6L2_1</name>
    <name evidence="4" type="ORF">PHYBOEH_006280</name>
</gene>